<proteinExistence type="inferred from homology"/>
<dbReference type="SUPFAM" id="SSF53850">
    <property type="entry name" value="Periplasmic binding protein-like II"/>
    <property type="match status" value="1"/>
</dbReference>
<dbReference type="InterPro" id="IPR039424">
    <property type="entry name" value="SBP_5"/>
</dbReference>
<evidence type="ECO:0000256" key="3">
    <source>
        <dbReference type="ARBA" id="ARBA00022729"/>
    </source>
</evidence>
<comment type="subcellular location">
    <subcellularLocation>
        <location evidence="1">Periplasm</location>
    </subcellularLocation>
</comment>
<feature type="chain" id="PRO_5047151169" evidence="4">
    <location>
        <begin position="26"/>
        <end position="622"/>
    </location>
</feature>
<comment type="similarity">
    <text evidence="2">Belongs to the bacterial solute-binding protein 5 family.</text>
</comment>
<dbReference type="EMBL" id="WHOR01000150">
    <property type="protein sequence ID" value="NUB21170.1"/>
    <property type="molecule type" value="Genomic_DNA"/>
</dbReference>
<dbReference type="Gene3D" id="3.10.105.10">
    <property type="entry name" value="Dipeptide-binding Protein, Domain 3"/>
    <property type="match status" value="1"/>
</dbReference>
<dbReference type="PIRSF" id="PIRSF002741">
    <property type="entry name" value="MppA"/>
    <property type="match status" value="1"/>
</dbReference>
<gene>
    <name evidence="6" type="ORF">GBZ26_18465</name>
</gene>
<dbReference type="PANTHER" id="PTHR30290:SF64">
    <property type="entry name" value="ABC TRANSPORTER PERIPLASMIC BINDING PROTEIN"/>
    <property type="match status" value="1"/>
</dbReference>
<dbReference type="InterPro" id="IPR000914">
    <property type="entry name" value="SBP_5_dom"/>
</dbReference>
<comment type="caution">
    <text evidence="6">The sequence shown here is derived from an EMBL/GenBank/DDBJ whole genome shotgun (WGS) entry which is preliminary data.</text>
</comment>
<keyword evidence="3 4" id="KW-0732">Signal</keyword>
<evidence type="ECO:0000313" key="7">
    <source>
        <dbReference type="Proteomes" id="UP000639419"/>
    </source>
</evidence>
<dbReference type="CDD" id="cd08497">
    <property type="entry name" value="MbnE-like"/>
    <property type="match status" value="1"/>
</dbReference>
<feature type="domain" description="Solute-binding protein family 5" evidence="5">
    <location>
        <begin position="120"/>
        <end position="527"/>
    </location>
</feature>
<evidence type="ECO:0000313" key="6">
    <source>
        <dbReference type="EMBL" id="NUB21170.1"/>
    </source>
</evidence>
<keyword evidence="7" id="KW-1185">Reference proteome</keyword>
<evidence type="ECO:0000256" key="2">
    <source>
        <dbReference type="ARBA" id="ARBA00005695"/>
    </source>
</evidence>
<organism evidence="6 7">
    <name type="scientific">Azospirillum formosense</name>
    <dbReference type="NCBI Taxonomy" id="861533"/>
    <lineage>
        <taxon>Bacteria</taxon>
        <taxon>Pseudomonadati</taxon>
        <taxon>Pseudomonadota</taxon>
        <taxon>Alphaproteobacteria</taxon>
        <taxon>Rhodospirillales</taxon>
        <taxon>Azospirillaceae</taxon>
        <taxon>Azospirillum</taxon>
    </lineage>
</organism>
<name>A0ABX2L3X5_9PROT</name>
<dbReference type="Gene3D" id="3.40.190.10">
    <property type="entry name" value="Periplasmic binding protein-like II"/>
    <property type="match status" value="1"/>
</dbReference>
<dbReference type="InterPro" id="IPR030678">
    <property type="entry name" value="Peptide/Ni-bd"/>
</dbReference>
<evidence type="ECO:0000256" key="1">
    <source>
        <dbReference type="ARBA" id="ARBA00004418"/>
    </source>
</evidence>
<evidence type="ECO:0000256" key="4">
    <source>
        <dbReference type="SAM" id="SignalP"/>
    </source>
</evidence>
<feature type="signal peptide" evidence="4">
    <location>
        <begin position="1"/>
        <end position="25"/>
    </location>
</feature>
<sequence>MRRVLAAARMTAFLALLALTAPIQANGAQANGAQANGAQAQTVTVPALKQFGEPEFKPGFTHFPHANPEAPKGGQITLAAQGSFDSLNPIILRGVTPRTLGLIADSLMVGSGWEMDAAYGSLAESVELPDDKSWAVFHLRKDARWHDGVPVTAGDVVFAWDSIQAHGNPFLKSFLDRVAAVEAVDEHRLKITLKTTGEMKPIIDFATSIAPQPEHWWTANGRDISKTTLEPVLGSGPYRIKAVDAGRSITYERVADWWGRDLATARGFYNFDSVKVDYYRDDDVMFEAFKAGAYDFRTEHRAQRWTTGYDFPAAKDGRVNRVEVKSDLPLGAQGFRLNTRRAKFADPRVREALGYLFDFEWIQKNILYGQYLRTTSNFPNSDFGAKGPPTPEELALLEPFRAQLPERVFTTPFEPPKTDGSGNNRNNLREAMRLFREAGWELKNGRMTSAKTGEVLSIEFLDGTGALTRVIQPYVEALRKAGIDAVLRVVDTAQFQARTDEFDFDVVVANFNFFTPPGTELRSYFGSAAADVRGSANYAGIKEPAADAMIEKALAAKDLPSVQAATRALDRVLLWGFYMVPHWYNPDNWIAYRTTLGFPETTPKYDLGFRNSGFPEAWWVKP</sequence>
<dbReference type="PANTHER" id="PTHR30290">
    <property type="entry name" value="PERIPLASMIC BINDING COMPONENT OF ABC TRANSPORTER"/>
    <property type="match status" value="1"/>
</dbReference>
<evidence type="ECO:0000259" key="5">
    <source>
        <dbReference type="Pfam" id="PF00496"/>
    </source>
</evidence>
<protein>
    <submittedName>
        <fullName evidence="6">ABC transporter substrate-binding protein</fullName>
    </submittedName>
</protein>
<dbReference type="Pfam" id="PF00496">
    <property type="entry name" value="SBP_bac_5"/>
    <property type="match status" value="1"/>
</dbReference>
<accession>A0ABX2L3X5</accession>
<reference evidence="6 7" key="1">
    <citation type="submission" date="2019-10" db="EMBL/GenBank/DDBJ databases">
        <title>Genome sequence of Azospirillum formosense CC-Nfb-7.</title>
        <authorList>
            <person name="Ambrosini A."/>
            <person name="Sant'Anna F.H."/>
            <person name="Cassan F.D."/>
            <person name="Souza E.M."/>
            <person name="Passaglia L.M.P."/>
        </authorList>
    </citation>
    <scope>NUCLEOTIDE SEQUENCE [LARGE SCALE GENOMIC DNA]</scope>
    <source>
        <strain evidence="6 7">CC-NFb-7</strain>
    </source>
</reference>
<dbReference type="Proteomes" id="UP000639419">
    <property type="component" value="Unassembled WGS sequence"/>
</dbReference>